<dbReference type="KEGG" id="tet:TTHERM_000810475"/>
<dbReference type="EMBL" id="GG662841">
    <property type="protein sequence ID" value="EWS76242.1"/>
    <property type="molecule type" value="Genomic_DNA"/>
</dbReference>
<keyword evidence="2" id="KW-1185">Reference proteome</keyword>
<evidence type="ECO:0000313" key="1">
    <source>
        <dbReference type="EMBL" id="EWS76242.1"/>
    </source>
</evidence>
<proteinExistence type="predicted"/>
<dbReference type="RefSeq" id="XP_012651201.1">
    <property type="nucleotide sequence ID" value="XM_012795747.1"/>
</dbReference>
<accession>W7XEQ3</accession>
<protein>
    <submittedName>
        <fullName evidence="1">Uncharacterized protein</fullName>
    </submittedName>
</protein>
<name>W7XEQ3_TETTS</name>
<sequence length="218" mass="26082">MQYLSIQKCLYFFQITLKQSLILNKVRVQKAVNIATIKTNKTIKVLNLDILKKSNRLICLLSSKNFLIPKLESQNSQEYQNQKSSTKIESEGDQLKFQIQFKVYLIILLYYYQINNFQYNIQFKKNKSNQNQIFFQFKKDYFINYFQIQANKIHVDPKQTKSIFVIKQPANLACYLLIIFLKRANIQQKMIMNKIKFYVIMIKLFSSQLQHSPQLNIY</sequence>
<organism evidence="1 2">
    <name type="scientific">Tetrahymena thermophila (strain SB210)</name>
    <dbReference type="NCBI Taxonomy" id="312017"/>
    <lineage>
        <taxon>Eukaryota</taxon>
        <taxon>Sar</taxon>
        <taxon>Alveolata</taxon>
        <taxon>Ciliophora</taxon>
        <taxon>Intramacronucleata</taxon>
        <taxon>Oligohymenophorea</taxon>
        <taxon>Hymenostomatida</taxon>
        <taxon>Tetrahymenina</taxon>
        <taxon>Tetrahymenidae</taxon>
        <taxon>Tetrahymena</taxon>
    </lineage>
</organism>
<dbReference type="AlphaFoldDB" id="W7XEQ3"/>
<dbReference type="GeneID" id="24440766"/>
<dbReference type="InParanoid" id="W7XEQ3"/>
<gene>
    <name evidence="1" type="ORF">TTHERM_000810475</name>
</gene>
<dbReference type="Proteomes" id="UP000009168">
    <property type="component" value="Unassembled WGS sequence"/>
</dbReference>
<reference evidence="2" key="1">
    <citation type="journal article" date="2006" name="PLoS Biol.">
        <title>Macronuclear genome sequence of the ciliate Tetrahymena thermophila, a model eukaryote.</title>
        <authorList>
            <person name="Eisen J.A."/>
            <person name="Coyne R.S."/>
            <person name="Wu M."/>
            <person name="Wu D."/>
            <person name="Thiagarajan M."/>
            <person name="Wortman J.R."/>
            <person name="Badger J.H."/>
            <person name="Ren Q."/>
            <person name="Amedeo P."/>
            <person name="Jones K.M."/>
            <person name="Tallon L.J."/>
            <person name="Delcher A.L."/>
            <person name="Salzberg S.L."/>
            <person name="Silva J.C."/>
            <person name="Haas B.J."/>
            <person name="Majoros W.H."/>
            <person name="Farzad M."/>
            <person name="Carlton J.M."/>
            <person name="Smith R.K. Jr."/>
            <person name="Garg J."/>
            <person name="Pearlman R.E."/>
            <person name="Karrer K.M."/>
            <person name="Sun L."/>
            <person name="Manning G."/>
            <person name="Elde N.C."/>
            <person name="Turkewitz A.P."/>
            <person name="Asai D.J."/>
            <person name="Wilkes D.E."/>
            <person name="Wang Y."/>
            <person name="Cai H."/>
            <person name="Collins K."/>
            <person name="Stewart B.A."/>
            <person name="Lee S.R."/>
            <person name="Wilamowska K."/>
            <person name="Weinberg Z."/>
            <person name="Ruzzo W.L."/>
            <person name="Wloga D."/>
            <person name="Gaertig J."/>
            <person name="Frankel J."/>
            <person name="Tsao C.-C."/>
            <person name="Gorovsky M.A."/>
            <person name="Keeling P.J."/>
            <person name="Waller R.F."/>
            <person name="Patron N.J."/>
            <person name="Cherry J.M."/>
            <person name="Stover N.A."/>
            <person name="Krieger C.J."/>
            <person name="del Toro C."/>
            <person name="Ryder H.F."/>
            <person name="Williamson S.C."/>
            <person name="Barbeau R.A."/>
            <person name="Hamilton E.P."/>
            <person name="Orias E."/>
        </authorList>
    </citation>
    <scope>NUCLEOTIDE SEQUENCE [LARGE SCALE GENOMIC DNA]</scope>
    <source>
        <strain evidence="2">SB210</strain>
    </source>
</reference>
<evidence type="ECO:0000313" key="2">
    <source>
        <dbReference type="Proteomes" id="UP000009168"/>
    </source>
</evidence>